<evidence type="ECO:0000313" key="2">
    <source>
        <dbReference type="Proteomes" id="UP000307362"/>
    </source>
</evidence>
<reference evidence="2" key="2">
    <citation type="submission" date="2019-06" db="EMBL/GenBank/DDBJ databases">
        <title>Co-occurence of chitin degradation, pigmentation and bioactivity in marine Pseudoalteromonas.</title>
        <authorList>
            <person name="Sonnenschein E.C."/>
            <person name="Bech P.K."/>
        </authorList>
    </citation>
    <scope>NUCLEOTIDE SEQUENCE [LARGE SCALE GENOMIC DNA]</scope>
    <source>
        <strain evidence="2">S1189</strain>
    </source>
</reference>
<sequence length="169" mass="20168">MCLLIYEALTMSLSPYQFQLLTSSSRDICNNFEHFYTYFNLLINEKLTTFTPCSVHFNHRMHILSLNEHLTSQQSIWLYIEHNSLYLNELFPDKHQVFIFRDVFLMALSTTLKSKFTLAVRKAWQNILHVFTNMVLARVHGYSNVISMQQYRNRFQESKSFNGKLRRDP</sequence>
<proteinExistence type="predicted"/>
<gene>
    <name evidence="1" type="ORF">CWB73_03215</name>
</gene>
<dbReference type="Proteomes" id="UP000307362">
    <property type="component" value="Unassembled WGS sequence"/>
</dbReference>
<organism evidence="1 2">
    <name type="scientific">Pseudoalteromonas phenolica</name>
    <dbReference type="NCBI Taxonomy" id="161398"/>
    <lineage>
        <taxon>Bacteria</taxon>
        <taxon>Pseudomonadati</taxon>
        <taxon>Pseudomonadota</taxon>
        <taxon>Gammaproteobacteria</taxon>
        <taxon>Alteromonadales</taxon>
        <taxon>Pseudoalteromonadaceae</taxon>
        <taxon>Pseudoalteromonas</taxon>
    </lineage>
</organism>
<name>A0A5S3YX07_9GAMM</name>
<accession>A0A5S3YX07</accession>
<dbReference type="AlphaFoldDB" id="A0A5S3YX07"/>
<evidence type="ECO:0008006" key="3">
    <source>
        <dbReference type="Google" id="ProtNLM"/>
    </source>
</evidence>
<reference evidence="1 2" key="1">
    <citation type="submission" date="2017-12" db="EMBL/GenBank/DDBJ databases">
        <authorList>
            <person name="Paulsen S."/>
            <person name="Gram L.K."/>
        </authorList>
    </citation>
    <scope>NUCLEOTIDE SEQUENCE [LARGE SCALE GENOMIC DNA]</scope>
    <source>
        <strain evidence="1 2">S1189</strain>
    </source>
</reference>
<dbReference type="EMBL" id="PNCM01000009">
    <property type="protein sequence ID" value="TMP82856.1"/>
    <property type="molecule type" value="Genomic_DNA"/>
</dbReference>
<evidence type="ECO:0000313" key="1">
    <source>
        <dbReference type="EMBL" id="TMP82856.1"/>
    </source>
</evidence>
<comment type="caution">
    <text evidence="1">The sequence shown here is derived from an EMBL/GenBank/DDBJ whole genome shotgun (WGS) entry which is preliminary data.</text>
</comment>
<protein>
    <recommendedName>
        <fullName evidence="3">Globin</fullName>
    </recommendedName>
</protein>